<dbReference type="InterPro" id="IPR019253">
    <property type="entry name" value="DUF2244_TM"/>
</dbReference>
<keyword evidence="1" id="KW-0472">Membrane</keyword>
<gene>
    <name evidence="2" type="ORF">ICI42_00575</name>
</gene>
<keyword evidence="1" id="KW-0812">Transmembrane</keyword>
<dbReference type="RefSeq" id="WP_188162602.1">
    <property type="nucleotide sequence ID" value="NZ_JACVVX010000001.1"/>
</dbReference>
<keyword evidence="3" id="KW-1185">Reference proteome</keyword>
<dbReference type="EMBL" id="JACVVX010000001">
    <property type="protein sequence ID" value="MBD0413149.1"/>
    <property type="molecule type" value="Genomic_DNA"/>
</dbReference>
<evidence type="ECO:0000256" key="1">
    <source>
        <dbReference type="SAM" id="Phobius"/>
    </source>
</evidence>
<evidence type="ECO:0000313" key="2">
    <source>
        <dbReference type="EMBL" id="MBD0413149.1"/>
    </source>
</evidence>
<sequence>MSETNAADEPFFSALLVPHRSLGKTGFAILMGALLLGWLVTGLLFLSNGAWPIFGFFGLDVLALYIAFRVNYRAARAREEVSVSRTALDIRKTAPSGKSEAHRFNPFWTRFSIARHDEIGITGMAVEAQGQHVPLGSFLNPDDRESFAKAFSQALATAKRG</sequence>
<dbReference type="InterPro" id="IPR016990">
    <property type="entry name" value="UCP032162_TM"/>
</dbReference>
<keyword evidence="1" id="KW-1133">Transmembrane helix</keyword>
<protein>
    <submittedName>
        <fullName evidence="2">DUF2244 domain-containing protein</fullName>
    </submittedName>
</protein>
<evidence type="ECO:0000313" key="3">
    <source>
        <dbReference type="Proteomes" id="UP000643405"/>
    </source>
</evidence>
<organism evidence="2 3">
    <name type="scientific">Oryzicola mucosus</name>
    <dbReference type="NCBI Taxonomy" id="2767425"/>
    <lineage>
        <taxon>Bacteria</taxon>
        <taxon>Pseudomonadati</taxon>
        <taxon>Pseudomonadota</taxon>
        <taxon>Alphaproteobacteria</taxon>
        <taxon>Hyphomicrobiales</taxon>
        <taxon>Phyllobacteriaceae</taxon>
        <taxon>Oryzicola</taxon>
    </lineage>
</organism>
<feature type="transmembrane region" description="Helical" evidence="1">
    <location>
        <begin position="51"/>
        <end position="68"/>
    </location>
</feature>
<reference evidence="2" key="1">
    <citation type="submission" date="2020-09" db="EMBL/GenBank/DDBJ databases">
        <title>Genome seq and assembly of Tianweitania sp.</title>
        <authorList>
            <person name="Chhetri G."/>
        </authorList>
    </citation>
    <scope>NUCLEOTIDE SEQUENCE</scope>
    <source>
        <strain evidence="2">Rool2</strain>
    </source>
</reference>
<dbReference type="AlphaFoldDB" id="A0A8J6PEB3"/>
<dbReference type="Proteomes" id="UP000643405">
    <property type="component" value="Unassembled WGS sequence"/>
</dbReference>
<dbReference type="PIRSF" id="PIRSF032162">
    <property type="entry name" value="UCP032162_imp"/>
    <property type="match status" value="1"/>
</dbReference>
<proteinExistence type="predicted"/>
<name>A0A8J6PEB3_9HYPH</name>
<comment type="caution">
    <text evidence="2">The sequence shown here is derived from an EMBL/GenBank/DDBJ whole genome shotgun (WGS) entry which is preliminary data.</text>
</comment>
<feature type="transmembrane region" description="Helical" evidence="1">
    <location>
        <begin position="27"/>
        <end position="45"/>
    </location>
</feature>
<dbReference type="Pfam" id="PF10003">
    <property type="entry name" value="DUF2244"/>
    <property type="match status" value="1"/>
</dbReference>
<accession>A0A8J6PEB3</accession>